<accession>A0A0B5E1M8</accession>
<proteinExistence type="predicted"/>
<dbReference type="HOGENOM" id="CLU_1755566_0_0_5"/>
<evidence type="ECO:0000313" key="2">
    <source>
        <dbReference type="EMBL" id="AJE47310.1"/>
    </source>
</evidence>
<protein>
    <submittedName>
        <fullName evidence="2">Uncharacterized protein</fullName>
    </submittedName>
</protein>
<sequence>MFSLHTLGAQLGGVAQLCLRGVLAITLLQHPAVQTLDLFRSLEATATVSDAPPLPWPHLIMLQDLGPLTLSLLLVMIALWIGMGMRTRVMALLAVLLTLASHFVSAPMPLALNGDLMLPLVVTLLALPLIAFGGGRFSFWRGGWRDLV</sequence>
<feature type="transmembrane region" description="Helical" evidence="1">
    <location>
        <begin position="116"/>
        <end position="135"/>
    </location>
</feature>
<keyword evidence="1" id="KW-0812">Transmembrane</keyword>
<dbReference type="EMBL" id="CP004393">
    <property type="protein sequence ID" value="AJE47310.1"/>
    <property type="molecule type" value="Genomic_DNA"/>
</dbReference>
<name>A0A0B5E1M8_9RHOB</name>
<evidence type="ECO:0000256" key="1">
    <source>
        <dbReference type="SAM" id="Phobius"/>
    </source>
</evidence>
<dbReference type="AlphaFoldDB" id="A0A0B5E1M8"/>
<evidence type="ECO:0000313" key="3">
    <source>
        <dbReference type="Proteomes" id="UP000031521"/>
    </source>
</evidence>
<feature type="transmembrane region" description="Helical" evidence="1">
    <location>
        <begin position="89"/>
        <end position="110"/>
    </location>
</feature>
<dbReference type="KEGG" id="cid:P73_2595"/>
<organism evidence="2 3">
    <name type="scientific">Celeribacter indicus</name>
    <dbReference type="NCBI Taxonomy" id="1208324"/>
    <lineage>
        <taxon>Bacteria</taxon>
        <taxon>Pseudomonadati</taxon>
        <taxon>Pseudomonadota</taxon>
        <taxon>Alphaproteobacteria</taxon>
        <taxon>Rhodobacterales</taxon>
        <taxon>Roseobacteraceae</taxon>
        <taxon>Celeribacter</taxon>
    </lineage>
</organism>
<feature type="transmembrane region" description="Helical" evidence="1">
    <location>
        <begin position="65"/>
        <end position="82"/>
    </location>
</feature>
<dbReference type="RefSeq" id="WP_043869910.1">
    <property type="nucleotide sequence ID" value="NZ_CP004393.1"/>
</dbReference>
<keyword evidence="1" id="KW-0472">Membrane</keyword>
<keyword evidence="3" id="KW-1185">Reference proteome</keyword>
<dbReference type="Proteomes" id="UP000031521">
    <property type="component" value="Chromosome"/>
</dbReference>
<reference evidence="2 3" key="1">
    <citation type="journal article" date="2014" name="Int. J. Syst. Evol. Microbiol.">
        <title>Celeribacter indicus sp. nov., a polycyclic aromatic hydrocarbon-degrading bacterium from deep-sea sediment and reclassification of Huaishuia halophila as Celeribacter halophilus comb. nov.</title>
        <authorList>
            <person name="Lai Q."/>
            <person name="Cao J."/>
            <person name="Yuan J."/>
            <person name="Li F."/>
            <person name="Shao Z."/>
        </authorList>
    </citation>
    <scope>NUCLEOTIDE SEQUENCE [LARGE SCALE GENOMIC DNA]</scope>
    <source>
        <strain evidence="2">P73</strain>
    </source>
</reference>
<keyword evidence="1" id="KW-1133">Transmembrane helix</keyword>
<gene>
    <name evidence="2" type="ORF">P73_2595</name>
</gene>